<dbReference type="AlphaFoldDB" id="A0A1Y2HJY4"/>
<accession>A0A1Y2HJY4</accession>
<protein>
    <submittedName>
        <fullName evidence="4">Ankyrin repeat-containing domain protein</fullName>
    </submittedName>
</protein>
<dbReference type="SMART" id="SM00248">
    <property type="entry name" value="ANK"/>
    <property type="match status" value="2"/>
</dbReference>
<dbReference type="Pfam" id="PF12796">
    <property type="entry name" value="Ank_2"/>
    <property type="match status" value="1"/>
</dbReference>
<evidence type="ECO:0000256" key="1">
    <source>
        <dbReference type="ARBA" id="ARBA00022737"/>
    </source>
</evidence>
<dbReference type="Gene3D" id="1.25.40.20">
    <property type="entry name" value="Ankyrin repeat-containing domain"/>
    <property type="match status" value="2"/>
</dbReference>
<dbReference type="SUPFAM" id="SSF48403">
    <property type="entry name" value="Ankyrin repeat"/>
    <property type="match status" value="1"/>
</dbReference>
<dbReference type="PANTHER" id="PTHR24180">
    <property type="entry name" value="CYCLIN-DEPENDENT KINASE INHIBITOR 2C-RELATED"/>
    <property type="match status" value="1"/>
</dbReference>
<keyword evidence="2 3" id="KW-0040">ANK repeat</keyword>
<dbReference type="InterPro" id="IPR002110">
    <property type="entry name" value="Ankyrin_rpt"/>
</dbReference>
<dbReference type="OrthoDB" id="539213at2759"/>
<feature type="repeat" description="ANK" evidence="3">
    <location>
        <begin position="93"/>
        <end position="116"/>
    </location>
</feature>
<sequence length="116" mass="12690">AAARGYDHLVHTLLDCGALVDALDPELETPLHKACFNGNLYVVEKLVMERANINKRDKHGWAPLHIAAAKNQRLVVDYLLGRPGIDVNLVNEKGMTPLMVASAKGLTGIVRVLLEK</sequence>
<feature type="repeat" description="ANK" evidence="3">
    <location>
        <begin position="59"/>
        <end position="92"/>
    </location>
</feature>
<dbReference type="EMBL" id="MCFL01000025">
    <property type="protein sequence ID" value="ORZ34859.1"/>
    <property type="molecule type" value="Genomic_DNA"/>
</dbReference>
<evidence type="ECO:0000313" key="4">
    <source>
        <dbReference type="EMBL" id="ORZ34859.1"/>
    </source>
</evidence>
<dbReference type="STRING" id="765915.A0A1Y2HJY4"/>
<dbReference type="PANTHER" id="PTHR24180:SF45">
    <property type="entry name" value="POLY [ADP-RIBOSE] POLYMERASE TANKYRASE"/>
    <property type="match status" value="1"/>
</dbReference>
<proteinExistence type="predicted"/>
<dbReference type="Proteomes" id="UP000193411">
    <property type="component" value="Unassembled WGS sequence"/>
</dbReference>
<dbReference type="PROSITE" id="PS50088">
    <property type="entry name" value="ANK_REPEAT"/>
    <property type="match status" value="3"/>
</dbReference>
<dbReference type="InterPro" id="IPR036770">
    <property type="entry name" value="Ankyrin_rpt-contain_sf"/>
</dbReference>
<gene>
    <name evidence="4" type="ORF">BCR44DRAFT_1381701</name>
</gene>
<evidence type="ECO:0000313" key="5">
    <source>
        <dbReference type="Proteomes" id="UP000193411"/>
    </source>
</evidence>
<keyword evidence="5" id="KW-1185">Reference proteome</keyword>
<evidence type="ECO:0000256" key="2">
    <source>
        <dbReference type="ARBA" id="ARBA00023043"/>
    </source>
</evidence>
<dbReference type="InterPro" id="IPR051637">
    <property type="entry name" value="Ank_repeat_dom-contain_49"/>
</dbReference>
<comment type="caution">
    <text evidence="4">The sequence shown here is derived from an EMBL/GenBank/DDBJ whole genome shotgun (WGS) entry which is preliminary data.</text>
</comment>
<keyword evidence="1" id="KW-0677">Repeat</keyword>
<evidence type="ECO:0000256" key="3">
    <source>
        <dbReference type="PROSITE-ProRule" id="PRU00023"/>
    </source>
</evidence>
<feature type="non-terminal residue" evidence="4">
    <location>
        <position position="1"/>
    </location>
</feature>
<organism evidence="4 5">
    <name type="scientific">Catenaria anguillulae PL171</name>
    <dbReference type="NCBI Taxonomy" id="765915"/>
    <lineage>
        <taxon>Eukaryota</taxon>
        <taxon>Fungi</taxon>
        <taxon>Fungi incertae sedis</taxon>
        <taxon>Blastocladiomycota</taxon>
        <taxon>Blastocladiomycetes</taxon>
        <taxon>Blastocladiales</taxon>
        <taxon>Catenariaceae</taxon>
        <taxon>Catenaria</taxon>
    </lineage>
</organism>
<dbReference type="Pfam" id="PF00023">
    <property type="entry name" value="Ank"/>
    <property type="match status" value="1"/>
</dbReference>
<dbReference type="PROSITE" id="PS50297">
    <property type="entry name" value="ANK_REP_REGION"/>
    <property type="match status" value="2"/>
</dbReference>
<feature type="repeat" description="ANK" evidence="3">
    <location>
        <begin position="26"/>
        <end position="58"/>
    </location>
</feature>
<feature type="non-terminal residue" evidence="4">
    <location>
        <position position="116"/>
    </location>
</feature>
<reference evidence="4 5" key="1">
    <citation type="submission" date="2016-07" db="EMBL/GenBank/DDBJ databases">
        <title>Pervasive Adenine N6-methylation of Active Genes in Fungi.</title>
        <authorList>
            <consortium name="DOE Joint Genome Institute"/>
            <person name="Mondo S.J."/>
            <person name="Dannebaum R.O."/>
            <person name="Kuo R.C."/>
            <person name="Labutti K."/>
            <person name="Haridas S."/>
            <person name="Kuo A."/>
            <person name="Salamov A."/>
            <person name="Ahrendt S.R."/>
            <person name="Lipzen A."/>
            <person name="Sullivan W."/>
            <person name="Andreopoulos W.B."/>
            <person name="Clum A."/>
            <person name="Lindquist E."/>
            <person name="Daum C."/>
            <person name="Ramamoorthy G.K."/>
            <person name="Gryganskyi A."/>
            <person name="Culley D."/>
            <person name="Magnuson J.K."/>
            <person name="James T.Y."/>
            <person name="O'Malley M.A."/>
            <person name="Stajich J.E."/>
            <person name="Spatafora J.W."/>
            <person name="Visel A."/>
            <person name="Grigoriev I.V."/>
        </authorList>
    </citation>
    <scope>NUCLEOTIDE SEQUENCE [LARGE SCALE GENOMIC DNA]</scope>
    <source>
        <strain evidence="4 5">PL171</strain>
    </source>
</reference>
<name>A0A1Y2HJY4_9FUNG</name>